<evidence type="ECO:0000313" key="2">
    <source>
        <dbReference type="EMBL" id="GGG16328.1"/>
    </source>
</evidence>
<name>A0ABQ1W6A4_9BACL</name>
<comment type="caution">
    <text evidence="2">The sequence shown here is derived from an EMBL/GenBank/DDBJ whole genome shotgun (WGS) entry which is preliminary data.</text>
</comment>
<organism evidence="2 3">
    <name type="scientific">Paenibacillus aceti</name>
    <dbReference type="NCBI Taxonomy" id="1820010"/>
    <lineage>
        <taxon>Bacteria</taxon>
        <taxon>Bacillati</taxon>
        <taxon>Bacillota</taxon>
        <taxon>Bacilli</taxon>
        <taxon>Bacillales</taxon>
        <taxon>Paenibacillaceae</taxon>
        <taxon>Paenibacillus</taxon>
    </lineage>
</organism>
<feature type="domain" description="DinB-like" evidence="1">
    <location>
        <begin position="32"/>
        <end position="165"/>
    </location>
</feature>
<sequence length="170" mass="19350">MLSRPQAGEFPVHFQPYIALVPDGDIVHVLKEQIEQVYERLASVTEEQGLYRYAEGKWSLKEVLGHMTDTERIMSYRLLRIARGDVTPLPSFEEQLFVSNANFDRFTMKELLEDFNAVRAATLSLIRGLDETAWQRMGHYGGGEGSARSLGYIVAGHAIHHLNIIAERYL</sequence>
<gene>
    <name evidence="2" type="ORF">GCM10010913_42970</name>
</gene>
<protein>
    <recommendedName>
        <fullName evidence="1">DinB-like domain-containing protein</fullName>
    </recommendedName>
</protein>
<dbReference type="Pfam" id="PF12867">
    <property type="entry name" value="DinB_2"/>
    <property type="match status" value="1"/>
</dbReference>
<keyword evidence="3" id="KW-1185">Reference proteome</keyword>
<reference evidence="3" key="1">
    <citation type="journal article" date="2019" name="Int. J. Syst. Evol. Microbiol.">
        <title>The Global Catalogue of Microorganisms (GCM) 10K type strain sequencing project: providing services to taxonomists for standard genome sequencing and annotation.</title>
        <authorList>
            <consortium name="The Broad Institute Genomics Platform"/>
            <consortium name="The Broad Institute Genome Sequencing Center for Infectious Disease"/>
            <person name="Wu L."/>
            <person name="Ma J."/>
        </authorList>
    </citation>
    <scope>NUCLEOTIDE SEQUENCE [LARGE SCALE GENOMIC DNA]</scope>
    <source>
        <strain evidence="3">CGMCC 1.15420</strain>
    </source>
</reference>
<dbReference type="Gene3D" id="1.20.120.450">
    <property type="entry name" value="dinb family like domain"/>
    <property type="match status" value="1"/>
</dbReference>
<proteinExistence type="predicted"/>
<dbReference type="SUPFAM" id="SSF109854">
    <property type="entry name" value="DinB/YfiT-like putative metalloenzymes"/>
    <property type="match status" value="1"/>
</dbReference>
<dbReference type="RefSeq" id="WP_120462608.1">
    <property type="nucleotide sequence ID" value="NZ_BMIW01000044.1"/>
</dbReference>
<dbReference type="EMBL" id="BMIW01000044">
    <property type="protein sequence ID" value="GGG16328.1"/>
    <property type="molecule type" value="Genomic_DNA"/>
</dbReference>
<evidence type="ECO:0000259" key="1">
    <source>
        <dbReference type="Pfam" id="PF12867"/>
    </source>
</evidence>
<dbReference type="InterPro" id="IPR024775">
    <property type="entry name" value="DinB-like"/>
</dbReference>
<accession>A0ABQ1W6A4</accession>
<dbReference type="Proteomes" id="UP000608420">
    <property type="component" value="Unassembled WGS sequence"/>
</dbReference>
<evidence type="ECO:0000313" key="3">
    <source>
        <dbReference type="Proteomes" id="UP000608420"/>
    </source>
</evidence>
<dbReference type="InterPro" id="IPR034660">
    <property type="entry name" value="DinB/YfiT-like"/>
</dbReference>